<gene>
    <name evidence="1" type="ORF">TM448A00747_0004</name>
</gene>
<sequence length="112" mass="12730">MTLSDKTKTTVDNQDISVLEDLYPDRSATDNSLKGTGTISRLPFDLFPRTTYDMSELYQWQPGDKVRGSFAKSNVGMGGYIRDIQNAPSESEYKDKYIDTFKKVSDELKNSR</sequence>
<accession>A0A6H1ZJS3</accession>
<evidence type="ECO:0000313" key="1">
    <source>
        <dbReference type="EMBL" id="QJA47814.1"/>
    </source>
</evidence>
<dbReference type="EMBL" id="MT144059">
    <property type="protein sequence ID" value="QJA47814.1"/>
    <property type="molecule type" value="Genomic_DNA"/>
</dbReference>
<name>A0A6H1ZJS3_9ZZZZ</name>
<proteinExistence type="predicted"/>
<dbReference type="AlphaFoldDB" id="A0A6H1ZJS3"/>
<reference evidence="1" key="1">
    <citation type="submission" date="2020-03" db="EMBL/GenBank/DDBJ databases">
        <title>The deep terrestrial virosphere.</title>
        <authorList>
            <person name="Holmfeldt K."/>
            <person name="Nilsson E."/>
            <person name="Simone D."/>
            <person name="Lopez-Fernandez M."/>
            <person name="Wu X."/>
            <person name="de Brujin I."/>
            <person name="Lundin D."/>
            <person name="Andersson A."/>
            <person name="Bertilsson S."/>
            <person name="Dopson M."/>
        </authorList>
    </citation>
    <scope>NUCLEOTIDE SEQUENCE</scope>
    <source>
        <strain evidence="1">TM448A00747</strain>
    </source>
</reference>
<organism evidence="1">
    <name type="scientific">viral metagenome</name>
    <dbReference type="NCBI Taxonomy" id="1070528"/>
    <lineage>
        <taxon>unclassified sequences</taxon>
        <taxon>metagenomes</taxon>
        <taxon>organismal metagenomes</taxon>
    </lineage>
</organism>
<protein>
    <submittedName>
        <fullName evidence="1">Uncharacterized protein</fullName>
    </submittedName>
</protein>